<dbReference type="GeneID" id="109727919"/>
<proteinExistence type="predicted"/>
<feature type="compositionally biased region" description="Acidic residues" evidence="5">
    <location>
        <begin position="17"/>
        <end position="34"/>
    </location>
</feature>
<feature type="region of interest" description="Disordered" evidence="5">
    <location>
        <begin position="353"/>
        <end position="384"/>
    </location>
</feature>
<dbReference type="Pfam" id="PF00249">
    <property type="entry name" value="Myb_DNA-binding"/>
    <property type="match status" value="1"/>
</dbReference>
<dbReference type="InterPro" id="IPR017930">
    <property type="entry name" value="Myb_dom"/>
</dbReference>
<dbReference type="GO" id="GO:0003700">
    <property type="term" value="F:DNA-binding transcription factor activity"/>
    <property type="evidence" value="ECO:0007669"/>
    <property type="project" value="InterPro"/>
</dbReference>
<dbReference type="RefSeq" id="XP_020113720.1">
    <property type="nucleotide sequence ID" value="XM_020258131.1"/>
</dbReference>
<accession>A0A6P5HC57</accession>
<dbReference type="InterPro" id="IPR001005">
    <property type="entry name" value="SANT/Myb"/>
</dbReference>
<dbReference type="InterPro" id="IPR006447">
    <property type="entry name" value="Myb_dom_plants"/>
</dbReference>
<name>A0A6P5HC57_ANACO</name>
<evidence type="ECO:0000313" key="7">
    <source>
        <dbReference type="Proteomes" id="UP000515123"/>
    </source>
</evidence>
<evidence type="ECO:0000256" key="4">
    <source>
        <dbReference type="ARBA" id="ARBA00023242"/>
    </source>
</evidence>
<feature type="region of interest" description="Disordered" evidence="5">
    <location>
        <begin position="1"/>
        <end position="60"/>
    </location>
</feature>
<dbReference type="FunFam" id="1.10.10.60:FF:000002">
    <property type="entry name" value="Myb family transcription factor"/>
    <property type="match status" value="1"/>
</dbReference>
<dbReference type="NCBIfam" id="TIGR01557">
    <property type="entry name" value="myb_SHAQKYF"/>
    <property type="match status" value="1"/>
</dbReference>
<evidence type="ECO:0000313" key="8">
    <source>
        <dbReference type="RefSeq" id="XP_020113720.1"/>
    </source>
</evidence>
<sequence>MESTSLSEGSRKKPSDKDEDAEEEAEDEEGEEENCLQNGGGSSSNSTVEESDRKNELRSVRQYVRSKNPRLRWTPELHLCFVHAVERLGGQDRATPKLVLQLMNVKGLSIAHVKSHLQMYRSKKIDDSGHLITGSGNVVQGGERHMYNLSPLHGFHHRPSAISRFDGPSLGGHGYWMHNKLLGNSMSTAIVSKPYTSASEMIFGEGGRARSNPEFYSNVLSLSDGVLLDRKFHEDGHNKSQLFHEYKVGSSYQVGPSHRATFFSQSQDRGEQLSFHYNTSADENKSTKQAMFSRKGSLACADDDNQGPDLNLSLSVGPRKDKRPRTWELDEVVDSNLSLSLFSPTKQERCMMKGNKTSKLSMSEKGKEGTREDARGTSTLDLTI</sequence>
<gene>
    <name evidence="8" type="primary">LOC109727919</name>
</gene>
<dbReference type="SUPFAM" id="SSF46689">
    <property type="entry name" value="Homeodomain-like"/>
    <property type="match status" value="1"/>
</dbReference>
<dbReference type="OrthoDB" id="551907at2759"/>
<dbReference type="PANTHER" id="PTHR31314">
    <property type="entry name" value="MYB FAMILY TRANSCRIPTION FACTOR PHL7-LIKE"/>
    <property type="match status" value="1"/>
</dbReference>
<evidence type="ECO:0000256" key="1">
    <source>
        <dbReference type="ARBA" id="ARBA00023015"/>
    </source>
</evidence>
<evidence type="ECO:0000256" key="3">
    <source>
        <dbReference type="ARBA" id="ARBA00023163"/>
    </source>
</evidence>
<keyword evidence="3" id="KW-0804">Transcription</keyword>
<feature type="domain" description="HTH myb-type" evidence="6">
    <location>
        <begin position="70"/>
        <end position="125"/>
    </location>
</feature>
<dbReference type="Gramene" id="Aco007067.1.mrna1">
    <property type="protein sequence ID" value="Aco007067.1.mrna1"/>
    <property type="gene ID" value="Aco007067.1.path1"/>
</dbReference>
<dbReference type="Gene3D" id="1.10.10.60">
    <property type="entry name" value="Homeodomain-like"/>
    <property type="match status" value="1"/>
</dbReference>
<reference evidence="7" key="1">
    <citation type="journal article" date="2015" name="Nat. Genet.">
        <title>The pineapple genome and the evolution of CAM photosynthesis.</title>
        <authorList>
            <person name="Ming R."/>
            <person name="VanBuren R."/>
            <person name="Wai C.M."/>
            <person name="Tang H."/>
            <person name="Schatz M.C."/>
            <person name="Bowers J.E."/>
            <person name="Lyons E."/>
            <person name="Wang M.L."/>
            <person name="Chen J."/>
            <person name="Biggers E."/>
            <person name="Zhang J."/>
            <person name="Huang L."/>
            <person name="Zhang L."/>
            <person name="Miao W."/>
            <person name="Zhang J."/>
            <person name="Ye Z."/>
            <person name="Miao C."/>
            <person name="Lin Z."/>
            <person name="Wang H."/>
            <person name="Zhou H."/>
            <person name="Yim W.C."/>
            <person name="Priest H.D."/>
            <person name="Zheng C."/>
            <person name="Woodhouse M."/>
            <person name="Edger P.P."/>
            <person name="Guyot R."/>
            <person name="Guo H.B."/>
            <person name="Guo H."/>
            <person name="Zheng G."/>
            <person name="Singh R."/>
            <person name="Sharma A."/>
            <person name="Min X."/>
            <person name="Zheng Y."/>
            <person name="Lee H."/>
            <person name="Gurtowski J."/>
            <person name="Sedlazeck F.J."/>
            <person name="Harkess A."/>
            <person name="McKain M.R."/>
            <person name="Liao Z."/>
            <person name="Fang J."/>
            <person name="Liu J."/>
            <person name="Zhang X."/>
            <person name="Zhang Q."/>
            <person name="Hu W."/>
            <person name="Qin Y."/>
            <person name="Wang K."/>
            <person name="Chen L.Y."/>
            <person name="Shirley N."/>
            <person name="Lin Y.R."/>
            <person name="Liu L.Y."/>
            <person name="Hernandez A.G."/>
            <person name="Wright C.L."/>
            <person name="Bulone V."/>
            <person name="Tuskan G.A."/>
            <person name="Heath K."/>
            <person name="Zee F."/>
            <person name="Moore P.H."/>
            <person name="Sunkar R."/>
            <person name="Leebens-Mack J.H."/>
            <person name="Mockler T."/>
            <person name="Bennetzen J.L."/>
            <person name="Freeling M."/>
            <person name="Sankoff D."/>
            <person name="Paterson A.H."/>
            <person name="Zhu X."/>
            <person name="Yang X."/>
            <person name="Smith J.A."/>
            <person name="Cushman J.C."/>
            <person name="Paull R.E."/>
            <person name="Yu Q."/>
        </authorList>
    </citation>
    <scope>NUCLEOTIDE SEQUENCE [LARGE SCALE GENOMIC DNA]</scope>
    <source>
        <strain evidence="7">cv. F153</strain>
    </source>
</reference>
<evidence type="ECO:0000259" key="6">
    <source>
        <dbReference type="PROSITE" id="PS51294"/>
    </source>
</evidence>
<protein>
    <submittedName>
        <fullName evidence="8">Two-component response regulator ARR2</fullName>
    </submittedName>
</protein>
<keyword evidence="1" id="KW-0805">Transcription regulation</keyword>
<dbReference type="PANTHER" id="PTHR31314:SF164">
    <property type="entry name" value="HTH MYB-TYPE DOMAIN-CONTAINING PROTEIN"/>
    <property type="match status" value="1"/>
</dbReference>
<keyword evidence="7" id="KW-1185">Reference proteome</keyword>
<evidence type="ECO:0000256" key="5">
    <source>
        <dbReference type="SAM" id="MobiDB-lite"/>
    </source>
</evidence>
<dbReference type="PROSITE" id="PS51294">
    <property type="entry name" value="HTH_MYB"/>
    <property type="match status" value="1"/>
</dbReference>
<feature type="region of interest" description="Disordered" evidence="5">
    <location>
        <begin position="298"/>
        <end position="321"/>
    </location>
</feature>
<dbReference type="GO" id="GO:0003677">
    <property type="term" value="F:DNA binding"/>
    <property type="evidence" value="ECO:0007669"/>
    <property type="project" value="UniProtKB-KW"/>
</dbReference>
<dbReference type="InterPro" id="IPR046955">
    <property type="entry name" value="PHR1-like"/>
</dbReference>
<organism evidence="7 8">
    <name type="scientific">Ananas comosus</name>
    <name type="common">Pineapple</name>
    <name type="synonym">Ananas ananas</name>
    <dbReference type="NCBI Taxonomy" id="4615"/>
    <lineage>
        <taxon>Eukaryota</taxon>
        <taxon>Viridiplantae</taxon>
        <taxon>Streptophyta</taxon>
        <taxon>Embryophyta</taxon>
        <taxon>Tracheophyta</taxon>
        <taxon>Spermatophyta</taxon>
        <taxon>Magnoliopsida</taxon>
        <taxon>Liliopsida</taxon>
        <taxon>Poales</taxon>
        <taxon>Bromeliaceae</taxon>
        <taxon>Bromelioideae</taxon>
        <taxon>Ananas</taxon>
    </lineage>
</organism>
<feature type="compositionally biased region" description="Basic and acidic residues" evidence="5">
    <location>
        <begin position="362"/>
        <end position="375"/>
    </location>
</feature>
<dbReference type="GO" id="GO:0005634">
    <property type="term" value="C:nucleus"/>
    <property type="evidence" value="ECO:0007669"/>
    <property type="project" value="EnsemblPlants"/>
</dbReference>
<dbReference type="InterPro" id="IPR009057">
    <property type="entry name" value="Homeodomain-like_sf"/>
</dbReference>
<keyword evidence="2" id="KW-0238">DNA-binding</keyword>
<feature type="compositionally biased region" description="Basic and acidic residues" evidence="5">
    <location>
        <begin position="50"/>
        <end position="59"/>
    </location>
</feature>
<dbReference type="AlphaFoldDB" id="A0A6P5HC57"/>
<evidence type="ECO:0000256" key="2">
    <source>
        <dbReference type="ARBA" id="ARBA00023125"/>
    </source>
</evidence>
<reference evidence="8" key="2">
    <citation type="submission" date="2025-08" db="UniProtKB">
        <authorList>
            <consortium name="RefSeq"/>
        </authorList>
    </citation>
    <scope>IDENTIFICATION</scope>
    <source>
        <tissue evidence="8">Leaf</tissue>
    </source>
</reference>
<keyword evidence="4" id="KW-0539">Nucleus</keyword>
<dbReference type="Proteomes" id="UP000515123">
    <property type="component" value="Linkage group 23"/>
</dbReference>